<evidence type="ECO:0000313" key="2">
    <source>
        <dbReference type="Proteomes" id="UP000183050"/>
    </source>
</evidence>
<organism evidence="1 2">
    <name type="scientific">Rhizobium leguminosarum</name>
    <dbReference type="NCBI Taxonomy" id="384"/>
    <lineage>
        <taxon>Bacteria</taxon>
        <taxon>Pseudomonadati</taxon>
        <taxon>Pseudomonadota</taxon>
        <taxon>Alphaproteobacteria</taxon>
        <taxon>Hyphomicrobiales</taxon>
        <taxon>Rhizobiaceae</taxon>
        <taxon>Rhizobium/Agrobacterium group</taxon>
        <taxon>Rhizobium</taxon>
    </lineage>
</organism>
<protein>
    <submittedName>
        <fullName evidence="1">Uncharacterized protein</fullName>
    </submittedName>
</protein>
<dbReference type="SUPFAM" id="SSF52467">
    <property type="entry name" value="DHS-like NAD/FAD-binding domain"/>
    <property type="match status" value="1"/>
</dbReference>
<dbReference type="InterPro" id="IPR029035">
    <property type="entry name" value="DHS-like_NAD/FAD-binding_dom"/>
</dbReference>
<dbReference type="AlphaFoldDB" id="A0A1L3Z4K0"/>
<dbReference type="EMBL" id="CP018228">
    <property type="protein sequence ID" value="API50589.1"/>
    <property type="molecule type" value="Genomic_DNA"/>
</dbReference>
<dbReference type="Proteomes" id="UP000183050">
    <property type="component" value="Chromosome"/>
</dbReference>
<accession>A0A1L3Z4K0</accession>
<proteinExistence type="predicted"/>
<dbReference type="RefSeq" id="WP_072637531.1">
    <property type="nucleotide sequence ID" value="NZ_CP018228.1"/>
</dbReference>
<evidence type="ECO:0000313" key="1">
    <source>
        <dbReference type="EMBL" id="API50589.1"/>
    </source>
</evidence>
<dbReference type="Pfam" id="PF13289">
    <property type="entry name" value="SIR2_2"/>
    <property type="match status" value="1"/>
</dbReference>
<reference evidence="1 2" key="1">
    <citation type="submission" date="2016-11" db="EMBL/GenBank/DDBJ databases">
        <title>Rhizobium leguminosarum bv. viciae strain Vaf12 isolated from Vavilovia formosa root nodules from Russia, Dagestan.</title>
        <authorList>
            <person name="Kimeklis A."/>
        </authorList>
    </citation>
    <scope>NUCLEOTIDE SEQUENCE [LARGE SCALE GENOMIC DNA]</scope>
    <source>
        <strain evidence="1 2">Vaf-108</strain>
    </source>
</reference>
<name>A0A1L3Z4K0_RHILE</name>
<gene>
    <name evidence="1" type="ORF">BMW22_02130</name>
</gene>
<sequence length="1280" mass="143324">MRFVAEGPAIPDELLVARDDGRVIFFCGAGVSRARTGLPDFFGLAEAVIAELGVSSQSPVHRILEEARNIETRTGVAGLISADKLFGLLEQDFSRKDIEAAVAKSLKPKNGADTSAHRILVDLATAPNGNVQLVTTNFDRLFNDCRAAISSTLFPNLPDPARQGAINGIIYLHGRATLDYRGAENDGFVLSSASFGKAYLSDGWAANFFKEILKRFVVVFVGYTADDPPVQYLLEALNSDGGYLEGVYAFQSGTEDAAIRRWRHKGVRAIPYDPAESHKALWDTLEAWAARANDVDGWYSAILRKAQKGPDKLAPHERGQVAHVVGTVEGIRRFAAVQSLPAEWLCSFDPSIRYGKPGTTGNGHRKSGPYVDPFDLYGLDFDDVPKKIEQGNFYAKRDVPKTAWSAFEPSAEDRLAVGGDASSSFRGQLSTLPVRLPPRLDMLAVWFGKISHTPAAIWWAAKQLGLHPSLIEVVRWRLKDQESAAGDDVRTAWSFLFEAWQHDPHRSRRAAYELQEVKKVRGWDRGAIRQLSGHARPYLTAKPSYSSSPIPPVGKHLRLRELVHVDVEYPDIAAFNDVPAELKTHVLRECRRNLEIAVDLETEIGGYGLNHISPIIPDDDPEIDRYSRSRGLSRLLHSYVSMLSGLTEVNPNACRHEIDAWPTNDDTVFARLRIWALGNKSLVPESEFLPLLQKISRDAFWFSDHQRDLLLSLASRWNALGITQRKELERRLIQGPKRWRREKTQQYVERKNGEIATRIRWIATNTTGFTFDAETFVAKIRLKAPRWEPDWATSAANSREGQSGTVRTDTDIEVLKDVPASELLKEAKNASGRSSFLVEKDPFAGLSNSRPLKSLAALNDAAKKGDFPAWAWSRFLESSGRKDDDPALIRLIANRLVSYPIGPLSELIRPISSWFETVSETLAAADISLFDKTFEHLISILRFAPEQAGSSIVRGDEEPDWTMEAINSPVGRIAQAILADPRKEGLNWHQGLPAIWRDHSADLIGLGGDLRRHALVIFGHQTNWLFAVDPKWTQATVLSVLDGGDVSDQNALWAGFFWAATVPNTDLYVQLKPHLLRRATERRSVRRNYNEIIAGMLMAGWASFDSSGHRLVSSEELRDLLTSTDDELRSHVIWQIERWSEEATKAGPDPDQDWSRLLIPFLKEVWPKQKSVKSPLVSARLCDLAFSRRDDFEKVVDTILPLVSKVEGDQVFLPILTRSDKSVVDENPGKTLELLYAVLPDNVRAWPHGTEGVLKRIQDAEPLLRTDIRLLELLRRIELR</sequence>